<reference evidence="3" key="1">
    <citation type="submission" date="2016-10" db="EMBL/GenBank/DDBJ databases">
        <authorList>
            <person name="Varghese N."/>
            <person name="Submissions S."/>
        </authorList>
    </citation>
    <scope>NUCLEOTIDE SEQUENCE [LARGE SCALE GENOMIC DNA]</scope>
    <source>
        <strain evidence="3">NLAE-zl-G277</strain>
    </source>
</reference>
<evidence type="ECO:0000313" key="3">
    <source>
        <dbReference type="Proteomes" id="UP000198508"/>
    </source>
</evidence>
<evidence type="ECO:0000259" key="1">
    <source>
        <dbReference type="SMART" id="SM00849"/>
    </source>
</evidence>
<dbReference type="Proteomes" id="UP000198508">
    <property type="component" value="Unassembled WGS sequence"/>
</dbReference>
<dbReference type="RefSeq" id="WP_092361301.1">
    <property type="nucleotide sequence ID" value="NZ_FOIM01000004.1"/>
</dbReference>
<dbReference type="InterPro" id="IPR001279">
    <property type="entry name" value="Metallo-B-lactamas"/>
</dbReference>
<dbReference type="STRING" id="460384.SAMN05216313_10494"/>
<dbReference type="AlphaFoldDB" id="A0A1I0DB64"/>
<dbReference type="InterPro" id="IPR050855">
    <property type="entry name" value="NDM-1-like"/>
</dbReference>
<dbReference type="Pfam" id="PF00753">
    <property type="entry name" value="Lactamase_B"/>
    <property type="match status" value="1"/>
</dbReference>
<proteinExistence type="predicted"/>
<dbReference type="PANTHER" id="PTHR42951:SF17">
    <property type="entry name" value="METALLO-BETA-LACTAMASE DOMAIN-CONTAINING PROTEIN"/>
    <property type="match status" value="1"/>
</dbReference>
<dbReference type="InterPro" id="IPR036866">
    <property type="entry name" value="RibonucZ/Hydroxyglut_hydro"/>
</dbReference>
<dbReference type="GeneID" id="93276299"/>
<name>A0A1I0DB64_9FIRM</name>
<dbReference type="SUPFAM" id="SSF56281">
    <property type="entry name" value="Metallo-hydrolase/oxidoreductase"/>
    <property type="match status" value="1"/>
</dbReference>
<sequence length="288" mass="32942">MDLEKYKKSYQEIEAFQQTKNLDYYAHPARYYVKPFKIVGNVYYIGDSKVCSHLIDTGDGLIMFDSGFQHSVHLLVQAVWEAGFNPADIKYLIHSHEHFDHIGAADEFRDLYGCKLVISRAGADVMRERPELVYLKACPNPYATLFTPDLELEDGQVLTLGNTSIRCVLTPGHSPGVMSFFFDTCEDGRTYHVGYFGGAGFNTLYREKLLADKLPLTMRETFLESLQKVREYPVDVVLGNHPRQNETLAKREQMLRQPGTNPFVDPGEWKRFVDELTGQFKEFMEAGN</sequence>
<feature type="domain" description="Metallo-beta-lactamase" evidence="1">
    <location>
        <begin position="49"/>
        <end position="241"/>
    </location>
</feature>
<evidence type="ECO:0000313" key="2">
    <source>
        <dbReference type="EMBL" id="SET29542.1"/>
    </source>
</evidence>
<dbReference type="EMBL" id="FOIM01000004">
    <property type="protein sequence ID" value="SET29542.1"/>
    <property type="molecule type" value="Genomic_DNA"/>
</dbReference>
<dbReference type="PANTHER" id="PTHR42951">
    <property type="entry name" value="METALLO-BETA-LACTAMASE DOMAIN-CONTAINING"/>
    <property type="match status" value="1"/>
</dbReference>
<organism evidence="2 3">
    <name type="scientific">Enterocloster lavalensis</name>
    <dbReference type="NCBI Taxonomy" id="460384"/>
    <lineage>
        <taxon>Bacteria</taxon>
        <taxon>Bacillati</taxon>
        <taxon>Bacillota</taxon>
        <taxon>Clostridia</taxon>
        <taxon>Lachnospirales</taxon>
        <taxon>Lachnospiraceae</taxon>
        <taxon>Enterocloster</taxon>
    </lineage>
</organism>
<gene>
    <name evidence="2" type="ORF">SAMN05216313_10494</name>
</gene>
<keyword evidence="3" id="KW-1185">Reference proteome</keyword>
<protein>
    <submittedName>
        <fullName evidence="2">Metallo-beta-lactamase class B</fullName>
    </submittedName>
</protein>
<dbReference type="Gene3D" id="3.60.15.10">
    <property type="entry name" value="Ribonuclease Z/Hydroxyacylglutathione hydrolase-like"/>
    <property type="match status" value="1"/>
</dbReference>
<accession>A0A1I0DB64</accession>
<dbReference type="CDD" id="cd16280">
    <property type="entry name" value="metallo-hydrolase-like_MBL-fold"/>
    <property type="match status" value="1"/>
</dbReference>
<dbReference type="SMART" id="SM00849">
    <property type="entry name" value="Lactamase_B"/>
    <property type="match status" value="1"/>
</dbReference>